<reference evidence="11" key="1">
    <citation type="journal article" date="2013" name="Nat. Biotechnol.">
        <title>Draft genome sequence of chickpea (Cicer arietinum) provides a resource for trait improvement.</title>
        <authorList>
            <person name="Varshney R.K."/>
            <person name="Song C."/>
            <person name="Saxena R.K."/>
            <person name="Azam S."/>
            <person name="Yu S."/>
            <person name="Sharpe A.G."/>
            <person name="Cannon S."/>
            <person name="Baek J."/>
            <person name="Rosen B.D."/>
            <person name="Tar'an B."/>
            <person name="Millan T."/>
            <person name="Zhang X."/>
            <person name="Ramsay L.D."/>
            <person name="Iwata A."/>
            <person name="Wang Y."/>
            <person name="Nelson W."/>
            <person name="Farmer A.D."/>
            <person name="Gaur P.M."/>
            <person name="Soderlund C."/>
            <person name="Penmetsa R.V."/>
            <person name="Xu C."/>
            <person name="Bharti A.K."/>
            <person name="He W."/>
            <person name="Winter P."/>
            <person name="Zhao S."/>
            <person name="Hane J.K."/>
            <person name="Carrasquilla-Garcia N."/>
            <person name="Condie J.A."/>
            <person name="Upadhyaya H.D."/>
            <person name="Luo M.C."/>
            <person name="Thudi M."/>
            <person name="Gowda C.L."/>
            <person name="Singh N.P."/>
            <person name="Lichtenzveig J."/>
            <person name="Gali K.K."/>
            <person name="Rubio J."/>
            <person name="Nadarajan N."/>
            <person name="Dolezel J."/>
            <person name="Bansal K.C."/>
            <person name="Xu X."/>
            <person name="Edwards D."/>
            <person name="Zhang G."/>
            <person name="Kahl G."/>
            <person name="Gil J."/>
            <person name="Singh K.B."/>
            <person name="Datta S.K."/>
            <person name="Jackson S.A."/>
            <person name="Wang J."/>
            <person name="Cook D.R."/>
        </authorList>
    </citation>
    <scope>NUCLEOTIDE SEQUENCE [LARGE SCALE GENOMIC DNA]</scope>
    <source>
        <strain evidence="11">cv. CDC Frontier</strain>
    </source>
</reference>
<evidence type="ECO:0000256" key="7">
    <source>
        <dbReference type="SAM" id="MobiDB-lite"/>
    </source>
</evidence>
<comment type="subcellular location">
    <subcellularLocation>
        <location evidence="1">Nucleus</location>
    </subcellularLocation>
</comment>
<feature type="region of interest" description="Disordered" evidence="7">
    <location>
        <begin position="1"/>
        <end position="38"/>
    </location>
</feature>
<sequence>MESESNSNNHDFTNALSHSNNSLNLTPVAPEQSGNGLPYAPENFPNSGDIWRWRTGKRVAANGNFRDRYLYLPPRLIAAGHSSGRGGFASKLSVERFLKESFPDIDVLDFFAKFSWTIPSTLPSGNTNPIGDVLLQQFELEKQSESDFLCDIDGCKAGNLMCSSLILEEEKKHSPAMPCDICCTELNFCRECCCILCCKTVDSAYGGYSYIMCKVKVGDNICGHVAHMECALRAHMAGTVGGMIGLDAEYYCRRCDGRTELISHANKILLVCEAIDSEGDIKEKMLNLGMCLLCGSQKAAAKELMSRIALAMSKLFDEFGSLLQLKRGNNTEDILNVDDKLTAHSAGFSINGSAAMDTTDDESPLNHLDVRIGKKYFGYRSESLKLEAEVDQVLEALRKSQKYEYNLAEESLNEHKKYLQNLYQQLDREKSELASQPNGSHSGVLFETVKERKEQLRRELMKFENMKRVANGFGSTSKDILEKYFGL</sequence>
<evidence type="ECO:0000256" key="5">
    <source>
        <dbReference type="ARBA" id="ARBA00023242"/>
    </source>
</evidence>
<dbReference type="OrthoDB" id="1852608at2759"/>
<dbReference type="InterPro" id="IPR055508">
    <property type="entry name" value="DUF7081"/>
</dbReference>
<evidence type="ECO:0000256" key="2">
    <source>
        <dbReference type="ARBA" id="ARBA00022723"/>
    </source>
</evidence>
<dbReference type="Pfam" id="PF07227">
    <property type="entry name" value="PHD_Oberon"/>
    <property type="match status" value="1"/>
</dbReference>
<evidence type="ECO:0000259" key="8">
    <source>
        <dbReference type="Pfam" id="PF07227"/>
    </source>
</evidence>
<keyword evidence="11" id="KW-1185">Reference proteome</keyword>
<dbReference type="PANTHER" id="PTHR33345:SF6">
    <property type="entry name" value="OS03G0747200 PROTEIN"/>
    <property type="match status" value="1"/>
</dbReference>
<gene>
    <name evidence="12" type="primary">LOC101515003</name>
</gene>
<dbReference type="GeneID" id="101515003"/>
<evidence type="ECO:0000313" key="12">
    <source>
        <dbReference type="RefSeq" id="XP_012570111.1"/>
    </source>
</evidence>
<dbReference type="Pfam" id="PF23299">
    <property type="entry name" value="DUF7081"/>
    <property type="match status" value="1"/>
</dbReference>
<proteinExistence type="predicted"/>
<accession>A0A1S3E501</accession>
<keyword evidence="2" id="KW-0479">Metal-binding</keyword>
<feature type="compositionally biased region" description="Polar residues" evidence="7">
    <location>
        <begin position="1"/>
        <end position="15"/>
    </location>
</feature>
<feature type="domain" description="DUF7615" evidence="10">
    <location>
        <begin position="379"/>
        <end position="483"/>
    </location>
</feature>
<reference evidence="12" key="2">
    <citation type="submission" date="2025-08" db="UniProtKB">
        <authorList>
            <consortium name="RefSeq"/>
        </authorList>
    </citation>
    <scope>IDENTIFICATION</scope>
    <source>
        <tissue evidence="12">Etiolated seedlings</tissue>
    </source>
</reference>
<dbReference type="InterPro" id="IPR056034">
    <property type="entry name" value="DUF7615"/>
</dbReference>
<feature type="compositionally biased region" description="Low complexity" evidence="7">
    <location>
        <begin position="16"/>
        <end position="25"/>
    </location>
</feature>
<keyword evidence="5" id="KW-0539">Nucleus</keyword>
<dbReference type="PANTHER" id="PTHR33345">
    <property type="entry name" value="ADAPTER PROTEIN, PUTATIVE-RELATED"/>
    <property type="match status" value="1"/>
</dbReference>
<keyword evidence="4" id="KW-0862">Zinc</keyword>
<feature type="domain" description="Oberon-like PHD finger" evidence="8">
    <location>
        <begin position="158"/>
        <end position="290"/>
    </location>
</feature>
<keyword evidence="3" id="KW-0863">Zinc-finger</keyword>
<dbReference type="Pfam" id="PF24590">
    <property type="entry name" value="DUF7615"/>
    <property type="match status" value="1"/>
</dbReference>
<dbReference type="STRING" id="3827.A0A1S3E501"/>
<evidence type="ECO:0000259" key="9">
    <source>
        <dbReference type="Pfam" id="PF23299"/>
    </source>
</evidence>
<feature type="domain" description="DUF7081" evidence="9">
    <location>
        <begin position="27"/>
        <end position="120"/>
    </location>
</feature>
<evidence type="ECO:0000256" key="1">
    <source>
        <dbReference type="ARBA" id="ARBA00004123"/>
    </source>
</evidence>
<evidence type="ECO:0000313" key="11">
    <source>
        <dbReference type="Proteomes" id="UP000087171"/>
    </source>
</evidence>
<evidence type="ECO:0000256" key="6">
    <source>
        <dbReference type="SAM" id="Coils"/>
    </source>
</evidence>
<dbReference type="GO" id="GO:0008270">
    <property type="term" value="F:zinc ion binding"/>
    <property type="evidence" value="ECO:0007669"/>
    <property type="project" value="UniProtKB-KW"/>
</dbReference>
<keyword evidence="6" id="KW-0175">Coiled coil</keyword>
<evidence type="ECO:0000259" key="10">
    <source>
        <dbReference type="Pfam" id="PF24590"/>
    </source>
</evidence>
<evidence type="ECO:0000256" key="3">
    <source>
        <dbReference type="ARBA" id="ARBA00022771"/>
    </source>
</evidence>
<dbReference type="RefSeq" id="XP_012570111.1">
    <property type="nucleotide sequence ID" value="XM_012714657.2"/>
</dbReference>
<organism evidence="11 12">
    <name type="scientific">Cicer arietinum</name>
    <name type="common">Chickpea</name>
    <name type="synonym">Garbanzo</name>
    <dbReference type="NCBI Taxonomy" id="3827"/>
    <lineage>
        <taxon>Eukaryota</taxon>
        <taxon>Viridiplantae</taxon>
        <taxon>Streptophyta</taxon>
        <taxon>Embryophyta</taxon>
        <taxon>Tracheophyta</taxon>
        <taxon>Spermatophyta</taxon>
        <taxon>Magnoliopsida</taxon>
        <taxon>eudicotyledons</taxon>
        <taxon>Gunneridae</taxon>
        <taxon>Pentapetalae</taxon>
        <taxon>rosids</taxon>
        <taxon>fabids</taxon>
        <taxon>Fabales</taxon>
        <taxon>Fabaceae</taxon>
        <taxon>Papilionoideae</taxon>
        <taxon>50 kb inversion clade</taxon>
        <taxon>NPAAA clade</taxon>
        <taxon>Hologalegina</taxon>
        <taxon>IRL clade</taxon>
        <taxon>Cicereae</taxon>
        <taxon>Cicer</taxon>
    </lineage>
</organism>
<evidence type="ECO:0000256" key="4">
    <source>
        <dbReference type="ARBA" id="ARBA00022833"/>
    </source>
</evidence>
<dbReference type="InterPro" id="IPR032881">
    <property type="entry name" value="Oberon-like_PHD"/>
</dbReference>
<dbReference type="AlphaFoldDB" id="A0A1S3E501"/>
<name>A0A1S3E501_CICAR</name>
<dbReference type="GO" id="GO:0005634">
    <property type="term" value="C:nucleus"/>
    <property type="evidence" value="ECO:0007669"/>
    <property type="project" value="UniProtKB-SubCell"/>
</dbReference>
<protein>
    <submittedName>
        <fullName evidence="12">Uncharacterized protein LOC101515003 isoform X1</fullName>
    </submittedName>
</protein>
<dbReference type="Proteomes" id="UP000087171">
    <property type="component" value="Chromosome Ca4"/>
</dbReference>
<feature type="coiled-coil region" evidence="6">
    <location>
        <begin position="405"/>
        <end position="466"/>
    </location>
</feature>